<proteinExistence type="predicted"/>
<sequence>MFVCPYNYELNKIRKRLPVVDSFEKKSSSSIFSSAVFGVTEEELQTKSALINLGCYVFRPLVLQAFSRINRKYVQCATSTGKEFYFRKGVLYEVDETYQEQPDDVVGYGPVFLYNNWNNIDKRQFKQEHGRISNKELKLSIAKLTRDQLFTNYIYVIALAFRSENLENGRTVNDWNVLYSEIIRASNQYKMMKAGVAGVRVDLRDMESIIQKAVLDLGDYIKDTYFGPHGIGREEILSRNVDNGARMVIIPTVWKEKKLRQARIGMRASGVPIQFLLPMFKETIIKFSYTLIEDLFNAGLFEPRVTRDFLAYYDIEFLSNAITNMSDPHFRVTDFPAIKYDGSFTHIKLTFTVDEDGTETKVTKPLSWTEFFYIVVETYAKLYDTRMIAITRPPVDSMTSLQPQRPVCLTLSPNLTKKVTVMNNKYNDFPLITEQLKARFQDQIFDSGSRLVASISTGMNAKMVGPYTVMCA</sequence>
<name>A0A8S5VGH2_9CAUD</name>
<dbReference type="EMBL" id="BK016265">
    <property type="protein sequence ID" value="DAG05812.1"/>
    <property type="molecule type" value="Genomic_DNA"/>
</dbReference>
<dbReference type="GO" id="GO:0000428">
    <property type="term" value="C:DNA-directed RNA polymerase complex"/>
    <property type="evidence" value="ECO:0007669"/>
    <property type="project" value="UniProtKB-KW"/>
</dbReference>
<organism evidence="1">
    <name type="scientific">Myoviridae sp. ctkfK18</name>
    <dbReference type="NCBI Taxonomy" id="2825165"/>
    <lineage>
        <taxon>Viruses</taxon>
        <taxon>Duplodnaviria</taxon>
        <taxon>Heunggongvirae</taxon>
        <taxon>Uroviricota</taxon>
        <taxon>Caudoviricetes</taxon>
    </lineage>
</organism>
<protein>
    <submittedName>
        <fullName evidence="1">DNA-directed RNA polymerase subunit K</fullName>
    </submittedName>
</protein>
<keyword evidence="1" id="KW-0804">Transcription</keyword>
<keyword evidence="1" id="KW-0240">DNA-directed RNA polymerase</keyword>
<evidence type="ECO:0000313" key="1">
    <source>
        <dbReference type="EMBL" id="DAG05812.1"/>
    </source>
</evidence>
<dbReference type="SUPFAM" id="SSF64484">
    <property type="entry name" value="beta and beta-prime subunits of DNA dependent RNA-polymerase"/>
    <property type="match status" value="1"/>
</dbReference>
<accession>A0A8S5VGH2</accession>
<reference evidence="1" key="1">
    <citation type="journal article" date="2021" name="Proc. Natl. Acad. Sci. U.S.A.">
        <title>A Catalog of Tens of Thousands of Viruses from Human Metagenomes Reveals Hidden Associations with Chronic Diseases.</title>
        <authorList>
            <person name="Tisza M.J."/>
            <person name="Buck C.B."/>
        </authorList>
    </citation>
    <scope>NUCLEOTIDE SEQUENCE</scope>
    <source>
        <strain evidence="1">CtkfK18</strain>
    </source>
</reference>